<name>A0ABN9X4F4_9DINO</name>
<protein>
    <submittedName>
        <fullName evidence="2">Uncharacterized protein</fullName>
    </submittedName>
</protein>
<accession>A0ABN9X4F4</accession>
<evidence type="ECO:0000313" key="2">
    <source>
        <dbReference type="EMBL" id="CAK0894236.1"/>
    </source>
</evidence>
<dbReference type="EMBL" id="CAUYUJ010019865">
    <property type="protein sequence ID" value="CAK0894236.1"/>
    <property type="molecule type" value="Genomic_DNA"/>
</dbReference>
<comment type="caution">
    <text evidence="2">The sequence shown here is derived from an EMBL/GenBank/DDBJ whole genome shotgun (WGS) entry which is preliminary data.</text>
</comment>
<sequence length="142" mass="14756">MVLPRPDMTCSVAGASAPSLGRRRCEIRSGAPTGQPDFFGGARQGAWRGVARKERGGDPGVDPARASTPGPRALRPPSRHCGRRAWLWPASGPPAPPSRDRRGRAPESGNGSASCSFLLTSLLPPSRALSTSSASGTSVQRS</sequence>
<gene>
    <name evidence="2" type="ORF">PCOR1329_LOCUS73327</name>
</gene>
<keyword evidence="3" id="KW-1185">Reference proteome</keyword>
<reference evidence="2" key="1">
    <citation type="submission" date="2023-10" db="EMBL/GenBank/DDBJ databases">
        <authorList>
            <person name="Chen Y."/>
            <person name="Shah S."/>
            <person name="Dougan E. K."/>
            <person name="Thang M."/>
            <person name="Chan C."/>
        </authorList>
    </citation>
    <scope>NUCLEOTIDE SEQUENCE [LARGE SCALE GENOMIC DNA]</scope>
</reference>
<feature type="region of interest" description="Disordered" evidence="1">
    <location>
        <begin position="1"/>
        <end position="117"/>
    </location>
</feature>
<dbReference type="Proteomes" id="UP001189429">
    <property type="component" value="Unassembled WGS sequence"/>
</dbReference>
<evidence type="ECO:0000313" key="3">
    <source>
        <dbReference type="Proteomes" id="UP001189429"/>
    </source>
</evidence>
<proteinExistence type="predicted"/>
<organism evidence="2 3">
    <name type="scientific">Prorocentrum cordatum</name>
    <dbReference type="NCBI Taxonomy" id="2364126"/>
    <lineage>
        <taxon>Eukaryota</taxon>
        <taxon>Sar</taxon>
        <taxon>Alveolata</taxon>
        <taxon>Dinophyceae</taxon>
        <taxon>Prorocentrales</taxon>
        <taxon>Prorocentraceae</taxon>
        <taxon>Prorocentrum</taxon>
    </lineage>
</organism>
<evidence type="ECO:0000256" key="1">
    <source>
        <dbReference type="SAM" id="MobiDB-lite"/>
    </source>
</evidence>